<dbReference type="PANTHER" id="PTHR33621">
    <property type="entry name" value="ASPARTIC/GLUTAMIC ACID-RICH PROTEIN"/>
    <property type="match status" value="1"/>
</dbReference>
<comment type="caution">
    <text evidence="2">The sequence shown here is derived from an EMBL/GenBank/DDBJ whole genome shotgun (WGS) entry which is preliminary data.</text>
</comment>
<feature type="region of interest" description="Disordered" evidence="1">
    <location>
        <begin position="109"/>
        <end position="181"/>
    </location>
</feature>
<proteinExistence type="predicted"/>
<organism evidence="2 3">
    <name type="scientific">Zingiber officinale</name>
    <name type="common">Ginger</name>
    <name type="synonym">Amomum zingiber</name>
    <dbReference type="NCBI Taxonomy" id="94328"/>
    <lineage>
        <taxon>Eukaryota</taxon>
        <taxon>Viridiplantae</taxon>
        <taxon>Streptophyta</taxon>
        <taxon>Embryophyta</taxon>
        <taxon>Tracheophyta</taxon>
        <taxon>Spermatophyta</taxon>
        <taxon>Magnoliopsida</taxon>
        <taxon>Liliopsida</taxon>
        <taxon>Zingiberales</taxon>
        <taxon>Zingiberaceae</taxon>
        <taxon>Zingiber</taxon>
    </lineage>
</organism>
<name>A0A8J5LHA6_ZINOF</name>
<evidence type="ECO:0000313" key="2">
    <source>
        <dbReference type="EMBL" id="KAG6518690.1"/>
    </source>
</evidence>
<reference evidence="2 3" key="1">
    <citation type="submission" date="2020-08" db="EMBL/GenBank/DDBJ databases">
        <title>Plant Genome Project.</title>
        <authorList>
            <person name="Zhang R.-G."/>
        </authorList>
    </citation>
    <scope>NUCLEOTIDE SEQUENCE [LARGE SCALE GENOMIC DNA]</scope>
    <source>
        <tissue evidence="2">Rhizome</tissue>
    </source>
</reference>
<feature type="compositionally biased region" description="Polar residues" evidence="1">
    <location>
        <begin position="202"/>
        <end position="211"/>
    </location>
</feature>
<gene>
    <name evidence="2" type="ORF">ZIOFF_022171</name>
</gene>
<keyword evidence="3" id="KW-1185">Reference proteome</keyword>
<dbReference type="PANTHER" id="PTHR33621:SF2">
    <property type="entry name" value="RIBOSOMAL L1 DOMAIN-CONTAINING PROTEIN"/>
    <property type="match status" value="1"/>
</dbReference>
<sequence>MDFYSMPRRQLQALCKQNRIPANITNVAMADALQALHADGLLENAQEVLQDLTPFVPSSRKASLRREAPAPAVNFEASIEPREQPASPLPRARRVTVNASEIRRLAVEGEENGKEEVEKEAVGEATSMTVTKCSSIKPPPRSTRRASRKNDIEAQEEEPVDAMKTPARLTGRRTAAKTPVAVEQEAADTVVSARVTTRRNTRQSTRATIEDSTTSTVRRSSRIRAKTDESAFKMGSSFQEVEPEQGIEISNALVEKDDNGDKDCDLAVVDSDVPQNSLEEAVIAPEAKEFPTIAVVPEEEQLDKVEVDDHCEKGCTLVVVGANIQMHDLEEDRITPNAEELGVVKDELIVMPTEEAPEADVKEVSLQLHLFPKNDEDKPMDMITEKDDLVEEIAPADEQFTTVKEPMDMITEKDGLVDEIVPEDEMVQHHEDDSDTNEDGGIHGNQHQVGEVIQESEVPETKCDFEGSPVQGLITSLENLEITKDLHLEDLAPKDDASEHAADEHTNEIDENFHLEDLSPEDDETKHEIPDATVDSFIQNQDSDTPDCDNEVETIGEVIAVTKCQLSGADNEDDKQNEDFHLEDLAPEDDETKHEIPGATIDSFIIQASDIPEKAKAGEVIAVTKCQLSVSDKENDQYSAELSTDVVVNEDKKKQNVQGNLDLISLRKLKKMYKEKMSSNVDKVETKRQALNDVNQNIVS</sequence>
<dbReference type="AlphaFoldDB" id="A0A8J5LHA6"/>
<evidence type="ECO:0000313" key="3">
    <source>
        <dbReference type="Proteomes" id="UP000734854"/>
    </source>
</evidence>
<accession>A0A8J5LHA6</accession>
<evidence type="ECO:0000256" key="1">
    <source>
        <dbReference type="SAM" id="MobiDB-lite"/>
    </source>
</evidence>
<feature type="compositionally biased region" description="Basic and acidic residues" evidence="1">
    <location>
        <begin position="109"/>
        <end position="122"/>
    </location>
</feature>
<dbReference type="Proteomes" id="UP000734854">
    <property type="component" value="Unassembled WGS sequence"/>
</dbReference>
<dbReference type="EMBL" id="JACMSC010000006">
    <property type="protein sequence ID" value="KAG6518690.1"/>
    <property type="molecule type" value="Genomic_DNA"/>
</dbReference>
<protein>
    <submittedName>
        <fullName evidence="2">Uncharacterized protein</fullName>
    </submittedName>
</protein>
<feature type="region of interest" description="Disordered" evidence="1">
    <location>
        <begin position="194"/>
        <end position="222"/>
    </location>
</feature>